<dbReference type="RefSeq" id="WP_182561518.1">
    <property type="nucleotide sequence ID" value="NZ_JACGWT010000006.1"/>
</dbReference>
<organism evidence="1 2">
    <name type="scientific">Microlunatus kandeliicorticis</name>
    <dbReference type="NCBI Taxonomy" id="1759536"/>
    <lineage>
        <taxon>Bacteria</taxon>
        <taxon>Bacillati</taxon>
        <taxon>Actinomycetota</taxon>
        <taxon>Actinomycetes</taxon>
        <taxon>Propionibacteriales</taxon>
        <taxon>Propionibacteriaceae</taxon>
        <taxon>Microlunatus</taxon>
    </lineage>
</organism>
<proteinExistence type="predicted"/>
<dbReference type="Proteomes" id="UP000523079">
    <property type="component" value="Unassembled WGS sequence"/>
</dbReference>
<name>A0A7W3IVA2_9ACTN</name>
<accession>A0A7W3IVA2</accession>
<comment type="caution">
    <text evidence="1">The sequence shown here is derived from an EMBL/GenBank/DDBJ whole genome shotgun (WGS) entry which is preliminary data.</text>
</comment>
<protein>
    <recommendedName>
        <fullName evidence="3">Asp23/Gls24 family envelope stress response protein</fullName>
    </recommendedName>
</protein>
<sequence>MRPTPAALAAHLSELVTGTPGVARIEPSLRAGAHPFADGVPFRSARVVDHYGVVDVEVDVSVRAGHQARVIARTLRLRLLHALEEQGLVAGSVVVNVLSIDRTPDA</sequence>
<dbReference type="EMBL" id="JACGWT010000006">
    <property type="protein sequence ID" value="MBA8795918.1"/>
    <property type="molecule type" value="Genomic_DNA"/>
</dbReference>
<evidence type="ECO:0000313" key="1">
    <source>
        <dbReference type="EMBL" id="MBA8795918.1"/>
    </source>
</evidence>
<evidence type="ECO:0000313" key="2">
    <source>
        <dbReference type="Proteomes" id="UP000523079"/>
    </source>
</evidence>
<keyword evidence="2" id="KW-1185">Reference proteome</keyword>
<gene>
    <name evidence="1" type="ORF">FHX74_003559</name>
</gene>
<evidence type="ECO:0008006" key="3">
    <source>
        <dbReference type="Google" id="ProtNLM"/>
    </source>
</evidence>
<dbReference type="AlphaFoldDB" id="A0A7W3IVA2"/>
<reference evidence="1 2" key="1">
    <citation type="submission" date="2020-07" db="EMBL/GenBank/DDBJ databases">
        <title>Sequencing the genomes of 1000 actinobacteria strains.</title>
        <authorList>
            <person name="Klenk H.-P."/>
        </authorList>
    </citation>
    <scope>NUCLEOTIDE SEQUENCE [LARGE SCALE GENOMIC DNA]</scope>
    <source>
        <strain evidence="1 2">DSM 100723</strain>
    </source>
</reference>